<evidence type="ECO:0000256" key="3">
    <source>
        <dbReference type="ARBA" id="ARBA00023125"/>
    </source>
</evidence>
<organism evidence="7 8">
    <name type="scientific">Musa troglodytarum</name>
    <name type="common">fe'i banana</name>
    <dbReference type="NCBI Taxonomy" id="320322"/>
    <lineage>
        <taxon>Eukaryota</taxon>
        <taxon>Viridiplantae</taxon>
        <taxon>Streptophyta</taxon>
        <taxon>Embryophyta</taxon>
        <taxon>Tracheophyta</taxon>
        <taxon>Spermatophyta</taxon>
        <taxon>Magnoliopsida</taxon>
        <taxon>Liliopsida</taxon>
        <taxon>Zingiberales</taxon>
        <taxon>Musaceae</taxon>
        <taxon>Musa</taxon>
    </lineage>
</organism>
<dbReference type="GO" id="GO:0003700">
    <property type="term" value="F:DNA-binding transcription factor activity"/>
    <property type="evidence" value="ECO:0007669"/>
    <property type="project" value="InterPro"/>
</dbReference>
<evidence type="ECO:0000256" key="4">
    <source>
        <dbReference type="ARBA" id="ARBA00023163"/>
    </source>
</evidence>
<gene>
    <name evidence="7" type="ORF">MUK42_06703</name>
</gene>
<evidence type="ECO:0000256" key="5">
    <source>
        <dbReference type="ARBA" id="ARBA00023242"/>
    </source>
</evidence>
<dbReference type="EMBL" id="CP097510">
    <property type="protein sequence ID" value="URE37373.1"/>
    <property type="molecule type" value="Genomic_DNA"/>
</dbReference>
<dbReference type="GO" id="GO:0005634">
    <property type="term" value="C:nucleus"/>
    <property type="evidence" value="ECO:0007669"/>
    <property type="project" value="UniProtKB-SubCell"/>
</dbReference>
<dbReference type="SMART" id="SM01019">
    <property type="entry name" value="B3"/>
    <property type="match status" value="1"/>
</dbReference>
<evidence type="ECO:0000259" key="6">
    <source>
        <dbReference type="PROSITE" id="PS50863"/>
    </source>
</evidence>
<dbReference type="AlphaFoldDB" id="A0A9E7KWZ1"/>
<dbReference type="Gene3D" id="2.40.330.10">
    <property type="entry name" value="DNA-binding pseudobarrel domain"/>
    <property type="match status" value="1"/>
</dbReference>
<evidence type="ECO:0000313" key="7">
    <source>
        <dbReference type="EMBL" id="URE37373.1"/>
    </source>
</evidence>
<keyword evidence="2" id="KW-0805">Transcription regulation</keyword>
<reference evidence="7" key="1">
    <citation type="submission" date="2022-05" db="EMBL/GenBank/DDBJ databases">
        <title>The Musa troglodytarum L. genome provides insights into the mechanism of non-climacteric behaviour and enrichment of carotenoids.</title>
        <authorList>
            <person name="Wang J."/>
        </authorList>
    </citation>
    <scope>NUCLEOTIDE SEQUENCE</scope>
    <source>
        <tissue evidence="7">Leaf</tissue>
    </source>
</reference>
<dbReference type="InterPro" id="IPR003340">
    <property type="entry name" value="B3_DNA-bd"/>
</dbReference>
<dbReference type="PANTHER" id="PTHR31140:SF70">
    <property type="entry name" value="B3 DOMAIN-CONTAINING PROTEIN OS11G0156000"/>
    <property type="match status" value="1"/>
</dbReference>
<name>A0A9E7KWZ1_9LILI</name>
<keyword evidence="3" id="KW-0238">DNA-binding</keyword>
<dbReference type="PANTHER" id="PTHR31140">
    <property type="entry name" value="B3 DOMAIN-CONTAINING TRANSCRIPTION FACTOR ABI3"/>
    <property type="match status" value="1"/>
</dbReference>
<evidence type="ECO:0000313" key="8">
    <source>
        <dbReference type="Proteomes" id="UP001055439"/>
    </source>
</evidence>
<accession>A0A9E7KWZ1</accession>
<keyword evidence="5" id="KW-0539">Nucleus</keyword>
<feature type="domain" description="TF-B3" evidence="6">
    <location>
        <begin position="98"/>
        <end position="201"/>
    </location>
</feature>
<dbReference type="InterPro" id="IPR015300">
    <property type="entry name" value="DNA-bd_pseudobarrel_sf"/>
</dbReference>
<dbReference type="CDD" id="cd10017">
    <property type="entry name" value="B3_DNA"/>
    <property type="match status" value="1"/>
</dbReference>
<dbReference type="PROSITE" id="PS50863">
    <property type="entry name" value="B3"/>
    <property type="match status" value="1"/>
</dbReference>
<dbReference type="Pfam" id="PF02362">
    <property type="entry name" value="B3"/>
    <property type="match status" value="1"/>
</dbReference>
<evidence type="ECO:0000256" key="2">
    <source>
        <dbReference type="ARBA" id="ARBA00023015"/>
    </source>
</evidence>
<comment type="subcellular location">
    <subcellularLocation>
        <location evidence="1">Nucleus</location>
    </subcellularLocation>
</comment>
<keyword evidence="8" id="KW-1185">Reference proteome</keyword>
<dbReference type="OrthoDB" id="2020802at2759"/>
<dbReference type="InterPro" id="IPR044800">
    <property type="entry name" value="LEC2-like"/>
</dbReference>
<keyword evidence="4" id="KW-0804">Transcription</keyword>
<sequence>MLPVRLRLGNTLLPASLSPVQIDEQEHQHPTPLLYALLLHFLPPPRFSCIADMSMNPISQHHPRFGSWAPPLGNPHLSCHHTYRVAQEGDPYEREHMFEKPLTPSDVGKLNRLVIPKHHAEKYLPLDGEAGERGLLLSFEDESGKPWRFRYSYWSSSQSYVLTKGWSRFVKEKGLDAGDLVSFGRLRGGGGRLCISCRRRGENERPPAACTATAGDAAVPWSPLCYTARAHAPTSHAGDQDVATAPTHSKRLRLFGVNLDCAPAPEPEPKLVLSPETEPTRSGHQCLYKHIY</sequence>
<evidence type="ECO:0000256" key="1">
    <source>
        <dbReference type="ARBA" id="ARBA00004123"/>
    </source>
</evidence>
<proteinExistence type="predicted"/>
<dbReference type="Proteomes" id="UP001055439">
    <property type="component" value="Chromosome 8"/>
</dbReference>
<protein>
    <submittedName>
        <fullName evidence="7">B3</fullName>
    </submittedName>
</protein>
<dbReference type="SUPFAM" id="SSF101936">
    <property type="entry name" value="DNA-binding pseudobarrel domain"/>
    <property type="match status" value="1"/>
</dbReference>
<dbReference type="GO" id="GO:0003677">
    <property type="term" value="F:DNA binding"/>
    <property type="evidence" value="ECO:0007669"/>
    <property type="project" value="UniProtKB-KW"/>
</dbReference>